<organism evidence="1 2">
    <name type="scientific">Pseudomonas fluorescens</name>
    <dbReference type="NCBI Taxonomy" id="294"/>
    <lineage>
        <taxon>Bacteria</taxon>
        <taxon>Pseudomonadati</taxon>
        <taxon>Pseudomonadota</taxon>
        <taxon>Gammaproteobacteria</taxon>
        <taxon>Pseudomonadales</taxon>
        <taxon>Pseudomonadaceae</taxon>
        <taxon>Pseudomonas</taxon>
    </lineage>
</organism>
<dbReference type="RefSeq" id="WP_191622647.1">
    <property type="nucleotide sequence ID" value="NZ_CABVJG010000007.1"/>
</dbReference>
<dbReference type="Proteomes" id="UP000412311">
    <property type="component" value="Unassembled WGS sequence"/>
</dbReference>
<evidence type="ECO:0000313" key="1">
    <source>
        <dbReference type="EMBL" id="VVQ04166.1"/>
    </source>
</evidence>
<name>A0A5E7U250_PSEFL</name>
<dbReference type="EMBL" id="CABVJG010000007">
    <property type="protein sequence ID" value="VVQ04166.1"/>
    <property type="molecule type" value="Genomic_DNA"/>
</dbReference>
<evidence type="ECO:0008006" key="3">
    <source>
        <dbReference type="Google" id="ProtNLM"/>
    </source>
</evidence>
<dbReference type="Pfam" id="PF17164">
    <property type="entry name" value="DUF5122"/>
    <property type="match status" value="2"/>
</dbReference>
<gene>
    <name evidence="1" type="ORF">PS925_02610</name>
</gene>
<dbReference type="SUPFAM" id="SSF101898">
    <property type="entry name" value="NHL repeat"/>
    <property type="match status" value="1"/>
</dbReference>
<dbReference type="Gene3D" id="2.80.10.50">
    <property type="match status" value="1"/>
</dbReference>
<dbReference type="InterPro" id="IPR013431">
    <property type="entry name" value="Delta_60_rpt"/>
</dbReference>
<protein>
    <recommendedName>
        <fullName evidence="3">Delta-60 repeat domain-containing protein</fullName>
    </recommendedName>
</protein>
<dbReference type="AlphaFoldDB" id="A0A5E7U250"/>
<sequence>MTVQAGELDSTFANDGILNWEFPEFVSIAPQAVLPLPDGRLLVVANESGVFPGFVVARLTEKGQLDVGTGFGENQQGFARILTGEKLLSGKLGASLLSNGGLLITVDYTSQSPSYESGFIAIQLLPDGRLNDEFGEDGVVTFPYGSVPVTLSRAAKAARARQNVSRNIKPAVQSTASSGASGIELPDGKIALVYFGFDHVAEQTKGLVMRLNPDGTFDDTFNKIGSATVELAELSPAGDNAARGLAVQADGSLVVYGDFHDEGTFGTYAVRFTKDGMRDDKFKTAIVSSDRLPIFRDIAVRKKDGMIAVIGGQAGEGFLEGEGVIVVLSADGSPHPLFNNGQPLCTKVVPEIGQKWSRCAFGDVDESKLIVAGTSGGGLATDEMHAVCARYRLTGELDSTFNGSGWVSFDQAEKLESSLDLHVTAHNKIVICGEYWKDRLSFPTSGWIARFIA</sequence>
<evidence type="ECO:0000313" key="2">
    <source>
        <dbReference type="Proteomes" id="UP000412311"/>
    </source>
</evidence>
<proteinExistence type="predicted"/>
<accession>A0A5E7U250</accession>
<reference evidence="1 2" key="1">
    <citation type="submission" date="2019-09" db="EMBL/GenBank/DDBJ databases">
        <authorList>
            <person name="Chandra G."/>
            <person name="Truman W A."/>
        </authorList>
    </citation>
    <scope>NUCLEOTIDE SEQUENCE [LARGE SCALE GENOMIC DNA]</scope>
    <source>
        <strain evidence="1">PS925</strain>
    </source>
</reference>
<dbReference type="NCBIfam" id="TIGR02608">
    <property type="entry name" value="delta_60_rpt"/>
    <property type="match status" value="4"/>
</dbReference>